<keyword evidence="2" id="KW-1185">Reference proteome</keyword>
<gene>
    <name evidence="1" type="ORF">FTUN_0072</name>
</gene>
<name>A0A6M5YH30_9BACT</name>
<accession>A0A6M5YH30</accession>
<dbReference type="AlphaFoldDB" id="A0A6M5YH30"/>
<evidence type="ECO:0000313" key="1">
    <source>
        <dbReference type="EMBL" id="QJW92576.1"/>
    </source>
</evidence>
<sequence>MTPAPIRLGGSVGWSRRELTVWIDYGCPPRTEWEPVWRVLRTARRTK</sequence>
<organism evidence="1 2">
    <name type="scientific">Frigoriglobus tundricola</name>
    <dbReference type="NCBI Taxonomy" id="2774151"/>
    <lineage>
        <taxon>Bacteria</taxon>
        <taxon>Pseudomonadati</taxon>
        <taxon>Planctomycetota</taxon>
        <taxon>Planctomycetia</taxon>
        <taxon>Gemmatales</taxon>
        <taxon>Gemmataceae</taxon>
        <taxon>Frigoriglobus</taxon>
    </lineage>
</organism>
<protein>
    <submittedName>
        <fullName evidence="1">Uncharacterized protein</fullName>
    </submittedName>
</protein>
<dbReference type="KEGG" id="ftj:FTUN_0072"/>
<dbReference type="EMBL" id="CP053452">
    <property type="protein sequence ID" value="QJW92576.1"/>
    <property type="molecule type" value="Genomic_DNA"/>
</dbReference>
<dbReference type="Proteomes" id="UP000503447">
    <property type="component" value="Chromosome"/>
</dbReference>
<evidence type="ECO:0000313" key="2">
    <source>
        <dbReference type="Proteomes" id="UP000503447"/>
    </source>
</evidence>
<reference evidence="2" key="1">
    <citation type="submission" date="2020-05" db="EMBL/GenBank/DDBJ databases">
        <title>Frigoriglobus tundricola gen. nov., sp. nov., a psychrotolerant cellulolytic planctomycete of the family Gemmataceae with two divergent copies of 16S rRNA gene.</title>
        <authorList>
            <person name="Kulichevskaya I.S."/>
            <person name="Ivanova A.A."/>
            <person name="Naumoff D.G."/>
            <person name="Beletsky A.V."/>
            <person name="Rijpstra W.I.C."/>
            <person name="Sinninghe Damste J.S."/>
            <person name="Mardanov A.V."/>
            <person name="Ravin N.V."/>
            <person name="Dedysh S.N."/>
        </authorList>
    </citation>
    <scope>NUCLEOTIDE SEQUENCE [LARGE SCALE GENOMIC DNA]</scope>
    <source>
        <strain evidence="2">PL17</strain>
    </source>
</reference>
<proteinExistence type="predicted"/>
<dbReference type="RefSeq" id="WP_171468945.1">
    <property type="nucleotide sequence ID" value="NZ_CP053452.2"/>
</dbReference>